<reference evidence="2" key="1">
    <citation type="submission" date="2020-10" db="EMBL/GenBank/DDBJ databases">
        <title>High-Quality Genome Resource of Clonostachys rosea strain S41 by Oxford Nanopore Long-Read Sequencing.</title>
        <authorList>
            <person name="Wang H."/>
        </authorList>
    </citation>
    <scope>NUCLEOTIDE SEQUENCE</scope>
    <source>
        <strain evidence="2">S41</strain>
    </source>
</reference>
<organism evidence="2 3">
    <name type="scientific">Bionectria ochroleuca</name>
    <name type="common">Gliocladium roseum</name>
    <dbReference type="NCBI Taxonomy" id="29856"/>
    <lineage>
        <taxon>Eukaryota</taxon>
        <taxon>Fungi</taxon>
        <taxon>Dikarya</taxon>
        <taxon>Ascomycota</taxon>
        <taxon>Pezizomycotina</taxon>
        <taxon>Sordariomycetes</taxon>
        <taxon>Hypocreomycetidae</taxon>
        <taxon>Hypocreales</taxon>
        <taxon>Bionectriaceae</taxon>
        <taxon>Clonostachys</taxon>
    </lineage>
</organism>
<name>A0A8H7NAM4_BIOOC</name>
<feature type="compositionally biased region" description="Polar residues" evidence="1">
    <location>
        <begin position="228"/>
        <end position="241"/>
    </location>
</feature>
<dbReference type="AlphaFoldDB" id="A0A8H7NAM4"/>
<feature type="compositionally biased region" description="Polar residues" evidence="1">
    <location>
        <begin position="66"/>
        <end position="76"/>
    </location>
</feature>
<proteinExistence type="predicted"/>
<feature type="compositionally biased region" description="Polar residues" evidence="1">
    <location>
        <begin position="125"/>
        <end position="153"/>
    </location>
</feature>
<feature type="compositionally biased region" description="Polar residues" evidence="1">
    <location>
        <begin position="178"/>
        <end position="191"/>
    </location>
</feature>
<feature type="region of interest" description="Disordered" evidence="1">
    <location>
        <begin position="66"/>
        <end position="306"/>
    </location>
</feature>
<sequence length="326" mass="34887">MQAWTKTEPNMATGFTTAGLAAESIALSAGTSTAASSNTGTVAATNYANIPTSISEVLDQALPTKNLWSDSSSKQGKTPPDRNENGCPLDPPDLDRVTSVSQRRALSMSPSLEASHLDHAATLVPVTTNETQPNGNQVAATRSQQCQDLQSARLQRRPSDPSSSSRRFEPVSPPSRYSEITSPYSDSQPLSPSRDGGRPQPSPAYVSSFLSRRKSSSRSSFGAAIPYSPQTHDSQDAQYAENSPGFLTSPEEALSPKQLPSGQRELLLPKSLSQQTSQPEERRVSSHHPPVSYKPPINATAQQPGNAPPVRVPLFELFALLALARV</sequence>
<protein>
    <submittedName>
        <fullName evidence="2">Uncharacterized protein</fullName>
    </submittedName>
</protein>
<evidence type="ECO:0000256" key="1">
    <source>
        <dbReference type="SAM" id="MobiDB-lite"/>
    </source>
</evidence>
<accession>A0A8H7NAM4</accession>
<dbReference type="EMBL" id="JADCTT010000005">
    <property type="protein sequence ID" value="KAF9752162.1"/>
    <property type="molecule type" value="Genomic_DNA"/>
</dbReference>
<dbReference type="Proteomes" id="UP000616885">
    <property type="component" value="Unassembled WGS sequence"/>
</dbReference>
<gene>
    <name evidence="2" type="ORF">IM811_013956</name>
</gene>
<feature type="compositionally biased region" description="Polar residues" evidence="1">
    <location>
        <begin position="98"/>
        <end position="112"/>
    </location>
</feature>
<evidence type="ECO:0000313" key="2">
    <source>
        <dbReference type="EMBL" id="KAF9752162.1"/>
    </source>
</evidence>
<comment type="caution">
    <text evidence="2">The sequence shown here is derived from an EMBL/GenBank/DDBJ whole genome shotgun (WGS) entry which is preliminary data.</text>
</comment>
<evidence type="ECO:0000313" key="3">
    <source>
        <dbReference type="Proteomes" id="UP000616885"/>
    </source>
</evidence>